<reference evidence="1" key="1">
    <citation type="journal article" date="2015" name="Nature">
        <title>Complex archaea that bridge the gap between prokaryotes and eukaryotes.</title>
        <authorList>
            <person name="Spang A."/>
            <person name="Saw J.H."/>
            <person name="Jorgensen S.L."/>
            <person name="Zaremba-Niedzwiedzka K."/>
            <person name="Martijn J."/>
            <person name="Lind A.E."/>
            <person name="van Eijk R."/>
            <person name="Schleper C."/>
            <person name="Guy L."/>
            <person name="Ettema T.J."/>
        </authorList>
    </citation>
    <scope>NUCLEOTIDE SEQUENCE</scope>
</reference>
<dbReference type="EMBL" id="LAZR01000143">
    <property type="protein sequence ID" value="KKN86910.1"/>
    <property type="molecule type" value="Genomic_DNA"/>
</dbReference>
<evidence type="ECO:0000313" key="1">
    <source>
        <dbReference type="EMBL" id="KKN86910.1"/>
    </source>
</evidence>
<protein>
    <submittedName>
        <fullName evidence="1">Uncharacterized protein</fullName>
    </submittedName>
</protein>
<dbReference type="AlphaFoldDB" id="A0A0F9U109"/>
<sequence length="207" mass="22991">MDNSNKDLLDASDATESDVTEEAIVGILQELFPHGDSLFLDLTLSELKGYSAKNYDYAAGGDANGNFFRVSSILGLYPGLKLSDPRVVAFVYLMKQVDNVLWSFSRGFEGKVEDIDPRLFDVGVYVKIIRILHQRLKEKENQSGEWGDPPVSGRLSCAKPNLSNVPHSEVDRPCAECIEILDADPSWSCNTCGFTMLDIREYLGDSE</sequence>
<comment type="caution">
    <text evidence="1">The sequence shown here is derived from an EMBL/GenBank/DDBJ whole genome shotgun (WGS) entry which is preliminary data.</text>
</comment>
<name>A0A0F9U109_9ZZZZ</name>
<gene>
    <name evidence="1" type="ORF">LCGC14_0264730</name>
</gene>
<accession>A0A0F9U109</accession>
<proteinExistence type="predicted"/>
<organism evidence="1">
    <name type="scientific">marine sediment metagenome</name>
    <dbReference type="NCBI Taxonomy" id="412755"/>
    <lineage>
        <taxon>unclassified sequences</taxon>
        <taxon>metagenomes</taxon>
        <taxon>ecological metagenomes</taxon>
    </lineage>
</organism>